<protein>
    <submittedName>
        <fullName evidence="5">Endoglin</fullName>
    </submittedName>
</protein>
<evidence type="ECO:0000313" key="5">
    <source>
        <dbReference type="RefSeq" id="XP_021570463.1"/>
    </source>
</evidence>
<feature type="region of interest" description="Disordered" evidence="2">
    <location>
        <begin position="28"/>
        <end position="56"/>
    </location>
</feature>
<evidence type="ECO:0000256" key="1">
    <source>
        <dbReference type="ARBA" id="ARBA00023180"/>
    </source>
</evidence>
<sequence length="601" mass="64046">MGMPAQAGGPAALAGRGLFHEAMPVLSSEAGRNGAGESRDSSPTSHAPKPGDWWPVPGNWDQRLFPKCLAETNHCDLQPVDPARGEVTYTTSQVSKGCVAQVSNASLEVHILFLESPRGLLQLELTLQAAEQNGTRPREVLLVLSVHTNVFLQLQAPGLPFHLAYDPSLVTVQAPPGVNTTELPPFTTQSQVLDWAAAKGPIASAAELDDPQSVLLRVGQGQFPRTPRAQDSAREESEALRRRHRECQSGRDLPRDALSKPTTGEYSFKIFPGNNIHGLVLPDTPQGLLGMARMLNASIVASFVELPLASVISLRASSCGGRLQTSPAPVQTTPPKDTCSPELLMSLIQPTCANGVMTLVLKKDLVAALKCTITDLSFRDRSCRAEDSGDQLVLRSTYSGCEMRTTANVVSNEVAVDFLSSSSPQWKKVHCLNVDGLSFQLGLYLSPHFTQASSTIELGQQGYVQVSVSPASPELLLQLDSCHLDLGPEGDTVELIQGREAKGGCANLLAPSPEGGVRFSFLLRDLTAPTPTAGTLSCTVALRAGTESQEVLRTVFTRLNIITPDLSGPYGAPRSPGPRKPAEQPHCTDGQSEARVGATGP</sequence>
<evidence type="ECO:0000313" key="4">
    <source>
        <dbReference type="Proteomes" id="UP000189704"/>
    </source>
</evidence>
<dbReference type="Pfam" id="PF26060">
    <property type="entry name" value="TGFBR3_N"/>
    <property type="match status" value="1"/>
</dbReference>
<dbReference type="CTD" id="2022"/>
<feature type="region of interest" description="Disordered" evidence="2">
    <location>
        <begin position="221"/>
        <end position="260"/>
    </location>
</feature>
<feature type="compositionally biased region" description="Basic and acidic residues" evidence="2">
    <location>
        <begin position="231"/>
        <end position="258"/>
    </location>
</feature>
<dbReference type="RefSeq" id="XP_021570463.1">
    <property type="nucleotide sequence ID" value="XM_021714788.1"/>
</dbReference>
<evidence type="ECO:0000259" key="3">
    <source>
        <dbReference type="Pfam" id="PF26060"/>
    </source>
</evidence>
<keyword evidence="4" id="KW-1185">Reference proteome</keyword>
<dbReference type="Proteomes" id="UP000189704">
    <property type="component" value="Unplaced"/>
</dbReference>
<gene>
    <name evidence="5" type="primary">ENG</name>
</gene>
<dbReference type="KEGG" id="csyr:103265203"/>
<feature type="region of interest" description="Disordered" evidence="2">
    <location>
        <begin position="566"/>
        <end position="601"/>
    </location>
</feature>
<name>A0A3Q0E8V9_CARSF</name>
<reference evidence="5" key="1">
    <citation type="submission" date="2025-08" db="UniProtKB">
        <authorList>
            <consortium name="RefSeq"/>
        </authorList>
    </citation>
    <scope>IDENTIFICATION</scope>
</reference>
<keyword evidence="1" id="KW-0325">Glycoprotein</keyword>
<feature type="domain" description="TGFBR3/Endoglin-like N-terminal" evidence="3">
    <location>
        <begin position="90"/>
        <end position="222"/>
    </location>
</feature>
<accession>A0A3Q0E8V9</accession>
<evidence type="ECO:0000256" key="2">
    <source>
        <dbReference type="SAM" id="MobiDB-lite"/>
    </source>
</evidence>
<dbReference type="STRING" id="1868482.ENSTSYP00000023555"/>
<feature type="non-terminal residue" evidence="5">
    <location>
        <position position="601"/>
    </location>
</feature>
<dbReference type="GeneID" id="103265203"/>
<proteinExistence type="predicted"/>
<organism evidence="4 5">
    <name type="scientific">Carlito syrichta</name>
    <name type="common">Philippine tarsier</name>
    <name type="synonym">Tarsius syrichta</name>
    <dbReference type="NCBI Taxonomy" id="1868482"/>
    <lineage>
        <taxon>Eukaryota</taxon>
        <taxon>Metazoa</taxon>
        <taxon>Chordata</taxon>
        <taxon>Craniata</taxon>
        <taxon>Vertebrata</taxon>
        <taxon>Euteleostomi</taxon>
        <taxon>Mammalia</taxon>
        <taxon>Eutheria</taxon>
        <taxon>Euarchontoglires</taxon>
        <taxon>Primates</taxon>
        <taxon>Haplorrhini</taxon>
        <taxon>Tarsiiformes</taxon>
        <taxon>Tarsiidae</taxon>
        <taxon>Carlito</taxon>
    </lineage>
</organism>
<dbReference type="AlphaFoldDB" id="A0A3Q0E8V9"/>
<dbReference type="InterPro" id="IPR058899">
    <property type="entry name" value="TGFBR3/Endoglin-like_N"/>
</dbReference>
<dbReference type="OrthoDB" id="10072329at2759"/>